<dbReference type="UniPathway" id="UPA00238"/>
<dbReference type="PROSITE" id="PS00609">
    <property type="entry name" value="GLYCOSYL_HYDROL_F32"/>
    <property type="match status" value="1"/>
</dbReference>
<keyword evidence="5 8" id="KW-0378">Hydrolase</keyword>
<dbReference type="SMART" id="SM00640">
    <property type="entry name" value="Glyco_32"/>
    <property type="match status" value="1"/>
</dbReference>
<comment type="pathway">
    <text evidence="1 9">Glycan biosynthesis; sucrose metabolism.</text>
</comment>
<dbReference type="Proteomes" id="UP000461595">
    <property type="component" value="Unassembled WGS sequence"/>
</dbReference>
<dbReference type="PANTHER" id="PTHR43101">
    <property type="entry name" value="BETA-FRUCTOSIDASE"/>
    <property type="match status" value="1"/>
</dbReference>
<protein>
    <recommendedName>
        <fullName evidence="4 8">Sucrose-6-phosphate hydrolase</fullName>
        <ecNumber evidence="3 8">3.2.1.26</ecNumber>
    </recommendedName>
    <alternativeName>
        <fullName evidence="7 9">Invertase</fullName>
    </alternativeName>
</protein>
<evidence type="ECO:0000256" key="2">
    <source>
        <dbReference type="ARBA" id="ARBA00009902"/>
    </source>
</evidence>
<dbReference type="AlphaFoldDB" id="A0A7X3G890"/>
<keyword evidence="9" id="KW-0963">Cytoplasm</keyword>
<dbReference type="CDD" id="cd18623">
    <property type="entry name" value="GH32_ScrB-like"/>
    <property type="match status" value="1"/>
</dbReference>
<comment type="caution">
    <text evidence="12">The sequence shown here is derived from an EMBL/GenBank/DDBJ whole genome shotgun (WGS) entry which is preliminary data.</text>
</comment>
<evidence type="ECO:0000313" key="13">
    <source>
        <dbReference type="Proteomes" id="UP000461595"/>
    </source>
</evidence>
<dbReference type="Gene3D" id="2.60.120.560">
    <property type="entry name" value="Exo-inulinase, domain 1"/>
    <property type="match status" value="1"/>
</dbReference>
<evidence type="ECO:0000256" key="8">
    <source>
        <dbReference type="RuleBase" id="RU362110"/>
    </source>
</evidence>
<dbReference type="OrthoDB" id="9759709at2"/>
<dbReference type="InterPro" id="IPR018053">
    <property type="entry name" value="Glyco_hydro_32_AS"/>
</dbReference>
<evidence type="ECO:0000256" key="1">
    <source>
        <dbReference type="ARBA" id="ARBA00004914"/>
    </source>
</evidence>
<keyword evidence="6 8" id="KW-0326">Glycosidase</keyword>
<evidence type="ECO:0000259" key="11">
    <source>
        <dbReference type="Pfam" id="PF08244"/>
    </source>
</evidence>
<comment type="function">
    <text evidence="9">Enables the bacterium to metabolize sucrose as a sole carbon source.</text>
</comment>
<dbReference type="GO" id="GO:0005985">
    <property type="term" value="P:sucrose metabolic process"/>
    <property type="evidence" value="ECO:0007669"/>
    <property type="project" value="UniProtKB-UniPathway"/>
</dbReference>
<evidence type="ECO:0000256" key="6">
    <source>
        <dbReference type="ARBA" id="ARBA00023295"/>
    </source>
</evidence>
<dbReference type="InterPro" id="IPR001362">
    <property type="entry name" value="Glyco_hydro_32"/>
</dbReference>
<dbReference type="GO" id="GO:0005737">
    <property type="term" value="C:cytoplasm"/>
    <property type="evidence" value="ECO:0007669"/>
    <property type="project" value="UniProtKB-SubCell"/>
</dbReference>
<dbReference type="InterPro" id="IPR013189">
    <property type="entry name" value="Glyco_hydro_32_C"/>
</dbReference>
<dbReference type="Pfam" id="PF08244">
    <property type="entry name" value="Glyco_hydro_32C"/>
    <property type="match status" value="1"/>
</dbReference>
<feature type="domain" description="Glycosyl hydrolase family 32 C-terminal" evidence="11">
    <location>
        <begin position="359"/>
        <end position="464"/>
    </location>
</feature>
<evidence type="ECO:0000259" key="10">
    <source>
        <dbReference type="Pfam" id="PF00251"/>
    </source>
</evidence>
<comment type="catalytic activity">
    <reaction evidence="8">
        <text>Hydrolysis of terminal non-reducing beta-D-fructofuranoside residues in beta-D-fructofuranosides.</text>
        <dbReference type="EC" id="3.2.1.26"/>
    </reaction>
</comment>
<dbReference type="InterPro" id="IPR006232">
    <property type="entry name" value="Suc6P_hydrolase"/>
</dbReference>
<keyword evidence="9" id="KW-0119">Carbohydrate metabolism</keyword>
<evidence type="ECO:0000256" key="4">
    <source>
        <dbReference type="ARBA" id="ARBA00019623"/>
    </source>
</evidence>
<comment type="subcellular location">
    <subcellularLocation>
        <location evidence="9">Cytoplasm</location>
    </subcellularLocation>
</comment>
<dbReference type="NCBIfam" id="TIGR01322">
    <property type="entry name" value="scrB_fam"/>
    <property type="match status" value="1"/>
</dbReference>
<dbReference type="Gene3D" id="2.115.10.20">
    <property type="entry name" value="Glycosyl hydrolase domain, family 43"/>
    <property type="match status" value="1"/>
</dbReference>
<dbReference type="Pfam" id="PF00251">
    <property type="entry name" value="Glyco_hydro_32N"/>
    <property type="match status" value="1"/>
</dbReference>
<dbReference type="GO" id="GO:0004564">
    <property type="term" value="F:beta-fructofuranosidase activity"/>
    <property type="evidence" value="ECO:0007669"/>
    <property type="project" value="UniProtKB-EC"/>
</dbReference>
<evidence type="ECO:0000256" key="3">
    <source>
        <dbReference type="ARBA" id="ARBA00012758"/>
    </source>
</evidence>
<proteinExistence type="inferred from homology"/>
<dbReference type="RefSeq" id="WP_160332678.1">
    <property type="nucleotide sequence ID" value="NZ_WSRS01000029.1"/>
</dbReference>
<sequence>MKWTTELRYKRYEDWTEQEVQDLKELNAQSPWHNHYHVEPATGLLNDPNGFSYFDGKWILFYQNFPFGAAHGLKQWVQLESNDLVTFKETGLKILPDTPLDSHGAYSGSALQVADQLFLFYTGNVRDENWVRHPKQIGALLHRDGTLEKIDQVLIEQPSDATDHFRDPQIFQLEEDYYAIVGGQDLDQKGFVRLYKAEDKDIRNWVAVGDLDFANDRTAYMMECPNLVFIDQQPVLLYCPQGLDKEIFDYQNIYPNLYKIGQSFDRTTAQMVNVGPLMQLDYGFETYATQGFNAPDGTAYAISWMGLPDISYPSDHYEHQGCMSLVKKLSLKDGKLYQEPVEAITDLRQGQETWADRLETNNRYELELTIAAQDNATLVLFANPAKEGLQIQIDRQAGRLTVDRSGLAHRFDLEHGESRSLDLPEGETMLRIFVDQSTFEIFINDGEFVLSGRAFPGQDQTGCYQTKGQVTGHYYPLANHGR</sequence>
<accession>A0A7X3G890</accession>
<dbReference type="PANTHER" id="PTHR43101:SF1">
    <property type="entry name" value="BETA-FRUCTOSIDASE"/>
    <property type="match status" value="1"/>
</dbReference>
<dbReference type="InterPro" id="IPR013148">
    <property type="entry name" value="Glyco_hydro_32_N"/>
</dbReference>
<evidence type="ECO:0000313" key="12">
    <source>
        <dbReference type="EMBL" id="MVX58867.1"/>
    </source>
</evidence>
<dbReference type="SUPFAM" id="SSF75005">
    <property type="entry name" value="Arabinanase/levansucrase/invertase"/>
    <property type="match status" value="1"/>
</dbReference>
<dbReference type="EC" id="3.2.1.26" evidence="3 8"/>
<organism evidence="12 13">
    <name type="scientific">Streptococcus danieliae</name>
    <dbReference type="NCBI Taxonomy" id="747656"/>
    <lineage>
        <taxon>Bacteria</taxon>
        <taxon>Bacillati</taxon>
        <taxon>Bacillota</taxon>
        <taxon>Bacilli</taxon>
        <taxon>Lactobacillales</taxon>
        <taxon>Streptococcaceae</taxon>
        <taxon>Streptococcus</taxon>
    </lineage>
</organism>
<dbReference type="InterPro" id="IPR013320">
    <property type="entry name" value="ConA-like_dom_sf"/>
</dbReference>
<gene>
    <name evidence="12" type="ORF">E5983_04290</name>
</gene>
<name>A0A7X3G890_9STRE</name>
<evidence type="ECO:0000256" key="7">
    <source>
        <dbReference type="ARBA" id="ARBA00033367"/>
    </source>
</evidence>
<feature type="domain" description="Glycosyl hydrolase family 32 N-terminal" evidence="10">
    <location>
        <begin position="37"/>
        <end position="340"/>
    </location>
</feature>
<dbReference type="SUPFAM" id="SSF49899">
    <property type="entry name" value="Concanavalin A-like lectins/glucanases"/>
    <property type="match status" value="1"/>
</dbReference>
<evidence type="ECO:0000256" key="9">
    <source>
        <dbReference type="RuleBase" id="RU365015"/>
    </source>
</evidence>
<dbReference type="InterPro" id="IPR051214">
    <property type="entry name" value="GH32_Enzymes"/>
</dbReference>
<evidence type="ECO:0000256" key="5">
    <source>
        <dbReference type="ARBA" id="ARBA00022801"/>
    </source>
</evidence>
<comment type="similarity">
    <text evidence="2 8">Belongs to the glycosyl hydrolase 32 family.</text>
</comment>
<dbReference type="EMBL" id="WSRS01000029">
    <property type="protein sequence ID" value="MVX58867.1"/>
    <property type="molecule type" value="Genomic_DNA"/>
</dbReference>
<dbReference type="InterPro" id="IPR023296">
    <property type="entry name" value="Glyco_hydro_beta-prop_sf"/>
</dbReference>
<reference evidence="12 13" key="1">
    <citation type="submission" date="2019-12" db="EMBL/GenBank/DDBJ databases">
        <title>Microbes associate with the intestines of laboratory mice.</title>
        <authorList>
            <person name="Navarre W."/>
            <person name="Wong E."/>
        </authorList>
    </citation>
    <scope>NUCLEOTIDE SEQUENCE [LARGE SCALE GENOMIC DNA]</scope>
    <source>
        <strain evidence="12 13">NM51_B2-22</strain>
    </source>
</reference>